<comment type="caution">
    <text evidence="12">The sequence shown here is derived from an EMBL/GenBank/DDBJ whole genome shotgun (WGS) entry which is preliminary data.</text>
</comment>
<evidence type="ECO:0000313" key="12">
    <source>
        <dbReference type="EMBL" id="KIH98977.1"/>
    </source>
</evidence>
<evidence type="ECO:0000256" key="2">
    <source>
        <dbReference type="ARBA" id="ARBA00022527"/>
    </source>
</evidence>
<dbReference type="InterPro" id="IPR000719">
    <property type="entry name" value="Prot_kinase_dom"/>
</dbReference>
<dbReference type="GO" id="GO:0005524">
    <property type="term" value="F:ATP binding"/>
    <property type="evidence" value="ECO:0007669"/>
    <property type="project" value="UniProtKB-UniRule"/>
</dbReference>
<dbReference type="SUPFAM" id="SSF56112">
    <property type="entry name" value="Protein kinase-like (PK-like)"/>
    <property type="match status" value="1"/>
</dbReference>
<evidence type="ECO:0000256" key="10">
    <source>
        <dbReference type="SAM" id="MobiDB-lite"/>
    </source>
</evidence>
<dbReference type="EMBL" id="JROO01000017">
    <property type="protein sequence ID" value="KIH98977.1"/>
    <property type="molecule type" value="Genomic_DNA"/>
</dbReference>
<feature type="compositionally biased region" description="Acidic residues" evidence="10">
    <location>
        <begin position="420"/>
        <end position="432"/>
    </location>
</feature>
<dbReference type="AlphaFoldDB" id="A0A0C2JQ81"/>
<proteinExistence type="predicted"/>
<dbReference type="PANTHER" id="PTHR43289">
    <property type="entry name" value="MITOGEN-ACTIVATED PROTEIN KINASE KINASE KINASE 20-RELATED"/>
    <property type="match status" value="1"/>
</dbReference>
<feature type="compositionally biased region" description="Gly residues" evidence="10">
    <location>
        <begin position="467"/>
        <end position="511"/>
    </location>
</feature>
<dbReference type="Gene3D" id="3.30.200.20">
    <property type="entry name" value="Phosphorylase Kinase, domain 1"/>
    <property type="match status" value="1"/>
</dbReference>
<keyword evidence="2 12" id="KW-0723">Serine/threonine-protein kinase</keyword>
<dbReference type="InterPro" id="IPR011009">
    <property type="entry name" value="Kinase-like_dom_sf"/>
</dbReference>
<reference evidence="13" key="1">
    <citation type="journal article" date="2015" name="Chem. Biol.">
        <title>Structure, bioactivity, and resistance mechanism of streptomonomicin, an unusual lasso Peptide from an understudied halophilic actinomycete.</title>
        <authorList>
            <person name="Metelev M."/>
            <person name="Tietz J.I."/>
            <person name="Melby J.O."/>
            <person name="Blair P.M."/>
            <person name="Zhu L."/>
            <person name="Livnat I."/>
            <person name="Severinov K."/>
            <person name="Mitchell D.A."/>
        </authorList>
    </citation>
    <scope>NUCLEOTIDE SEQUENCE [LARGE SCALE GENOMIC DNA]</scope>
    <source>
        <strain evidence="13">YIM 90003</strain>
    </source>
</reference>
<dbReference type="Pfam" id="PF00069">
    <property type="entry name" value="Pkinase"/>
    <property type="match status" value="1"/>
</dbReference>
<protein>
    <recommendedName>
        <fullName evidence="1">non-specific serine/threonine protein kinase</fullName>
        <ecNumber evidence="1">2.7.11.1</ecNumber>
    </recommendedName>
</protein>
<dbReference type="GO" id="GO:0045717">
    <property type="term" value="P:negative regulation of fatty acid biosynthetic process"/>
    <property type="evidence" value="ECO:0007669"/>
    <property type="project" value="UniProtKB-ARBA"/>
</dbReference>
<dbReference type="CDD" id="cd14014">
    <property type="entry name" value="STKc_PknB_like"/>
    <property type="match status" value="1"/>
</dbReference>
<feature type="compositionally biased region" description="Low complexity" evidence="10">
    <location>
        <begin position="388"/>
        <end position="402"/>
    </location>
</feature>
<dbReference type="FunFam" id="1.10.510.10:FF:000021">
    <property type="entry name" value="Serine/threonine protein kinase"/>
    <property type="match status" value="1"/>
</dbReference>
<dbReference type="STRING" id="183763.LP52_09790"/>
<feature type="domain" description="Protein kinase" evidence="11">
    <location>
        <begin position="23"/>
        <end position="279"/>
    </location>
</feature>
<feature type="compositionally biased region" description="Polar residues" evidence="10">
    <location>
        <begin position="403"/>
        <end position="416"/>
    </location>
</feature>
<keyword evidence="13" id="KW-1185">Reference proteome</keyword>
<sequence length="511" mass="51304">MSENDAGSPGAGAMAGTVLSGRYRLQEQIGSGGMGTVWRAQDTLLNREVAVKLLHPAQMAEPTSRERFRTEGRITAGLSHPGIAQVYDYGEQDGHAFLIMELVPGEPLSSILRRNDGLEPSVTLDILGQAAAALAAAHARDVVHRDIKPGNLLVTENGTVKLTDFGIARGNESVTLTQTGMVMGTAQYISPEQASGRAATHASDIYALGVVAYECLAGQPPFTADTPLALALAHTREPPPQLPDTIPVQAAALVERLLEKSPEDRPASAGEVAAAAQRLRADLGAVLGGTTAMDLPDPARTMVAGVAGAGAATAPDRFTPVQGDAHGAADGSEESDSVGPASSQQRRASLPLVLAAVAAAAVLVLGVVWAGREFSTPESEGNKVGNVQPDESQSSSSGPQPSATEQETSDADSGTQDYAPPEDDSTDYEPDTSEPTSTVPATPPDGGDDGSTAGPEPDPGSTETGDSGSGDGGSGDDSGSGDGGGGSGDGSGSGDGGGGAGDDAGVPTGEG</sequence>
<accession>A0A0C2JQ81</accession>
<dbReference type="RefSeq" id="WP_040272646.1">
    <property type="nucleotide sequence ID" value="NZ_JROO01000017.1"/>
</dbReference>
<evidence type="ECO:0000256" key="3">
    <source>
        <dbReference type="ARBA" id="ARBA00022679"/>
    </source>
</evidence>
<comment type="catalytic activity">
    <reaction evidence="7">
        <text>L-threonyl-[protein] + ATP = O-phospho-L-threonyl-[protein] + ADP + H(+)</text>
        <dbReference type="Rhea" id="RHEA:46608"/>
        <dbReference type="Rhea" id="RHEA-COMP:11060"/>
        <dbReference type="Rhea" id="RHEA-COMP:11605"/>
        <dbReference type="ChEBI" id="CHEBI:15378"/>
        <dbReference type="ChEBI" id="CHEBI:30013"/>
        <dbReference type="ChEBI" id="CHEBI:30616"/>
        <dbReference type="ChEBI" id="CHEBI:61977"/>
        <dbReference type="ChEBI" id="CHEBI:456216"/>
        <dbReference type="EC" id="2.7.11.1"/>
    </reaction>
</comment>
<keyword evidence="3" id="KW-0808">Transferase</keyword>
<name>A0A0C2JQ81_9ACTN</name>
<evidence type="ECO:0000256" key="6">
    <source>
        <dbReference type="ARBA" id="ARBA00022840"/>
    </source>
</evidence>
<evidence type="ECO:0000256" key="8">
    <source>
        <dbReference type="ARBA" id="ARBA00048679"/>
    </source>
</evidence>
<dbReference type="PROSITE" id="PS00107">
    <property type="entry name" value="PROTEIN_KINASE_ATP"/>
    <property type="match status" value="1"/>
</dbReference>
<dbReference type="PROSITE" id="PS50011">
    <property type="entry name" value="PROTEIN_KINASE_DOM"/>
    <property type="match status" value="1"/>
</dbReference>
<dbReference type="FunFam" id="3.30.200.20:FF:000035">
    <property type="entry name" value="Serine/threonine protein kinase Stk1"/>
    <property type="match status" value="1"/>
</dbReference>
<dbReference type="Gene3D" id="1.10.510.10">
    <property type="entry name" value="Transferase(Phosphotransferase) domain 1"/>
    <property type="match status" value="1"/>
</dbReference>
<organism evidence="12 13">
    <name type="scientific">Streptomonospora alba</name>
    <dbReference type="NCBI Taxonomy" id="183763"/>
    <lineage>
        <taxon>Bacteria</taxon>
        <taxon>Bacillati</taxon>
        <taxon>Actinomycetota</taxon>
        <taxon>Actinomycetes</taxon>
        <taxon>Streptosporangiales</taxon>
        <taxon>Nocardiopsidaceae</taxon>
        <taxon>Streptomonospora</taxon>
    </lineage>
</organism>
<dbReference type="EC" id="2.7.11.1" evidence="1"/>
<evidence type="ECO:0000256" key="7">
    <source>
        <dbReference type="ARBA" id="ARBA00047899"/>
    </source>
</evidence>
<feature type="region of interest" description="Disordered" evidence="10">
    <location>
        <begin position="313"/>
        <end position="343"/>
    </location>
</feature>
<dbReference type="PANTHER" id="PTHR43289:SF6">
    <property type="entry name" value="SERINE_THREONINE-PROTEIN KINASE NEKL-3"/>
    <property type="match status" value="1"/>
</dbReference>
<keyword evidence="6 9" id="KW-0067">ATP-binding</keyword>
<feature type="binding site" evidence="9">
    <location>
        <position position="52"/>
    </location>
    <ligand>
        <name>ATP</name>
        <dbReference type="ChEBI" id="CHEBI:30616"/>
    </ligand>
</feature>
<dbReference type="Proteomes" id="UP000031675">
    <property type="component" value="Unassembled WGS sequence"/>
</dbReference>
<gene>
    <name evidence="12" type="ORF">LP52_09790</name>
</gene>
<evidence type="ECO:0000313" key="13">
    <source>
        <dbReference type="Proteomes" id="UP000031675"/>
    </source>
</evidence>
<dbReference type="InterPro" id="IPR017441">
    <property type="entry name" value="Protein_kinase_ATP_BS"/>
</dbReference>
<evidence type="ECO:0000256" key="9">
    <source>
        <dbReference type="PROSITE-ProRule" id="PRU10141"/>
    </source>
</evidence>
<evidence type="ECO:0000256" key="4">
    <source>
        <dbReference type="ARBA" id="ARBA00022741"/>
    </source>
</evidence>
<dbReference type="GO" id="GO:0004674">
    <property type="term" value="F:protein serine/threonine kinase activity"/>
    <property type="evidence" value="ECO:0007669"/>
    <property type="project" value="UniProtKB-KW"/>
</dbReference>
<evidence type="ECO:0000256" key="1">
    <source>
        <dbReference type="ARBA" id="ARBA00012513"/>
    </source>
</evidence>
<evidence type="ECO:0000259" key="11">
    <source>
        <dbReference type="PROSITE" id="PS50011"/>
    </source>
</evidence>
<comment type="catalytic activity">
    <reaction evidence="8">
        <text>L-seryl-[protein] + ATP = O-phospho-L-seryl-[protein] + ADP + H(+)</text>
        <dbReference type="Rhea" id="RHEA:17989"/>
        <dbReference type="Rhea" id="RHEA-COMP:9863"/>
        <dbReference type="Rhea" id="RHEA-COMP:11604"/>
        <dbReference type="ChEBI" id="CHEBI:15378"/>
        <dbReference type="ChEBI" id="CHEBI:29999"/>
        <dbReference type="ChEBI" id="CHEBI:30616"/>
        <dbReference type="ChEBI" id="CHEBI:83421"/>
        <dbReference type="ChEBI" id="CHEBI:456216"/>
        <dbReference type="EC" id="2.7.11.1"/>
    </reaction>
</comment>
<dbReference type="PROSITE" id="PS00108">
    <property type="entry name" value="PROTEIN_KINASE_ST"/>
    <property type="match status" value="1"/>
</dbReference>
<dbReference type="InterPro" id="IPR008271">
    <property type="entry name" value="Ser/Thr_kinase_AS"/>
</dbReference>
<keyword evidence="5 12" id="KW-0418">Kinase</keyword>
<dbReference type="SMART" id="SM00220">
    <property type="entry name" value="S_TKc"/>
    <property type="match status" value="1"/>
</dbReference>
<evidence type="ECO:0000256" key="5">
    <source>
        <dbReference type="ARBA" id="ARBA00022777"/>
    </source>
</evidence>
<keyword evidence="4 9" id="KW-0547">Nucleotide-binding</keyword>
<feature type="region of interest" description="Disordered" evidence="10">
    <location>
        <begin position="375"/>
        <end position="511"/>
    </location>
</feature>